<sequence>MPVAGMKYESLAPANIKTLFAEKTQGRQLKSWELRARRASEINTGEAADAVEDHVQEGAETPPTPQSETSEECRQIVATSCADGLFYRAKLRLTCYPRWRRLYLAAARRREIKLGRLQDAMFVAHSLDDLSGLEELKLQIPPALWSWWGFELGVVKRASQRCRPEQLNVLPALCVGPLYPGFAAVAKVKAALEFRPPARSTAEFDVKHRGEILISLLRPAMEKQREIDMRALRDALDDPASGNWRTARTAVTAVGVNYGALKALSSRASEHNDNISEFVAWRPLHFVAGCRGALKTALEAMSLLLEARADPTLVEASGSTPLHIAALRGHANVIGMLLQFGAAVEARDNAGQTAMMVAARSRDFIVLRHIMAWAVPEAVAFELAEIEKKFERVNPVKGAEMLRAVMVNDALAVQRLVLEGEQGWNLADIHFTDPSGRQAVHCATSGISGELQASAMLRMLSGMKAAINGQDFTGQTPLHMAARLGRESVCRTLLQLKGHPGLIDKKGRTPLMAAAASSFDDSRDMPPYNGRVCNPAYPWPVIDKFLRWNGRGEPPDLVPLRPPGPPAPEPPAAKGSVKKYSPPAPEPPSDQEDDDLDATNLAAPGEAYEGYFPESDVVRHRADTLTLLGFDDQFIQDSEGRFNRGDRIQLWSHLMAPAGSRLHGVDGALAAEKDVNKIKPVENRCRLVWKQLTVPLLKLEMQKLLTDRQSQLLRYLLYVMLGRRGLVFSVLLTSSSRKPGAQLPFWEDFKQVIDDAETLEDRVKAVRDLGFRGPKPRKLQWVGSVWVRDEYPRDPKYAPWEAFKYVDEDTAYVLNQEKPGLHNEAFKGNRIWSLEHEAGCEEVGGQGKDIQMDWEGSPGFNWNGAIDRLPVPHIYDSLQLSNRLYVDEGLFQRATSEARIQLVAEKLLCPLLEESARTLQQSSAGLWFDGDDGEDEEAEAASIHRDLLRYVAAQLCAAAGRGAYVSGGSLIQKLNKPFEEQWEKTYYVVAVHLEAPADPELAQLTTSAVVSLPNVIEEAGEEALMSRGAVERARMTFKVSKSAENRVPQQVELIPEAETRWFRQRHSTQAYIQLRSAKGMETTKDLVNMSTALQRESPDNFAERFWLSSFGVFLWGRARQLLNPFEIALRRRLAAARYEVAEMSGSESSASDDGSNPNPGGQSEEARQPPQFALYGPRLVVLPEVLRLSWASGPAGAPSRLPRKPGEQHLPAGPTAFLRAEVVCRGKESFKAAFNALTGVRPPSEDNGRPSSAGSNESEVFFTGAVDDHESAEGSQSGSSYSDSYVPPPLVAEVRTRRRAPRGKPADFRVVQIVNGFHPDKGQEVFPQAAGVLLLAHISIRKPKKGTWRGRAIETRNDRVSATHTLASNVGIGPYQPQRQNFNGDLLASVLHTVFNPAICKYLAQLQTNNITTGLLITDWLTGDLIDTSTTVFADDLATTLAIETPEQAQNLQTVLDDTLTAEIDPIGLGLNFSKKRIVPSAHGKGAQRFYKILLDPNSRSAQPFTAQSVYLGARFHSTGQLRYELEHRIQEANASWFALRRVWSNTQLSLSVKRTLFLSLVMTSLLAGQDASVLLPNQIAKLEAWRMHRVRQLLAGKASQQVALPDGSFENHAMSDIAVRKLLQIYTVDSILRVRRLRWYLKLVAHQHEWTALRPLLCQKLPIESNYQLDSSGLPTQHANPWLLQLVNDLHMLAQVQPHIPDVFIIDGGLREQDSTFGGGKSTHVLGSSNKTSFGELSLASTRSRKRAHKANDAGTLLTDVSRLALTLAAQVRTLKAATLRTFLLPSSCSIEIAAKQVGSQFRQAAKEQSGSQCWLYAGSNGSWIIGGSDAKENNFKCSRGVIYSKRAGGGIMPDKVGGVWMRLNGEKFDEDSDISVSVKPVPLYVQSSHGQQRCSGEYVPVAGRMANGFPVWEHIRGRCWLYSGTNGMWILGGTDAQAKNFQCTRGVIYCKTAHNGQSPDKMVGPWLRLEGDNFREDAAIAVSTKPATIHIVTPNGQQKPP</sequence>
<dbReference type="EMBL" id="CAJNNV010001458">
    <property type="protein sequence ID" value="CAE8585105.1"/>
    <property type="molecule type" value="Genomic_DNA"/>
</dbReference>
<feature type="region of interest" description="Disordered" evidence="4">
    <location>
        <begin position="556"/>
        <end position="597"/>
    </location>
</feature>
<dbReference type="Gene3D" id="1.25.40.20">
    <property type="entry name" value="Ankyrin repeat-containing domain"/>
    <property type="match status" value="2"/>
</dbReference>
<dbReference type="InterPro" id="IPR002110">
    <property type="entry name" value="Ankyrin_rpt"/>
</dbReference>
<feature type="region of interest" description="Disordered" evidence="4">
    <location>
        <begin position="1193"/>
        <end position="1212"/>
    </location>
</feature>
<dbReference type="SMART" id="SM00248">
    <property type="entry name" value="ANK"/>
    <property type="match status" value="2"/>
</dbReference>
<protein>
    <submittedName>
        <fullName evidence="5">Uncharacterized protein</fullName>
    </submittedName>
</protein>
<proteinExistence type="predicted"/>
<name>A0A813DF51_POLGL</name>
<dbReference type="Proteomes" id="UP000654075">
    <property type="component" value="Unassembled WGS sequence"/>
</dbReference>
<evidence type="ECO:0000256" key="4">
    <source>
        <dbReference type="SAM" id="MobiDB-lite"/>
    </source>
</evidence>
<feature type="compositionally biased region" description="Low complexity" evidence="4">
    <location>
        <begin position="1143"/>
        <end position="1155"/>
    </location>
</feature>
<dbReference type="PROSITE" id="PS50297">
    <property type="entry name" value="ANK_REP_REGION"/>
    <property type="match status" value="2"/>
</dbReference>
<keyword evidence="2 3" id="KW-0040">ANK repeat</keyword>
<feature type="region of interest" description="Disordered" evidence="4">
    <location>
        <begin position="1143"/>
        <end position="1167"/>
    </location>
</feature>
<evidence type="ECO:0000313" key="5">
    <source>
        <dbReference type="EMBL" id="CAE8585105.1"/>
    </source>
</evidence>
<organism evidence="5 6">
    <name type="scientific">Polarella glacialis</name>
    <name type="common">Dinoflagellate</name>
    <dbReference type="NCBI Taxonomy" id="89957"/>
    <lineage>
        <taxon>Eukaryota</taxon>
        <taxon>Sar</taxon>
        <taxon>Alveolata</taxon>
        <taxon>Dinophyceae</taxon>
        <taxon>Suessiales</taxon>
        <taxon>Suessiaceae</taxon>
        <taxon>Polarella</taxon>
    </lineage>
</organism>
<gene>
    <name evidence="5" type="ORF">PGLA1383_LOCUS4023</name>
</gene>
<comment type="caution">
    <text evidence="5">The sequence shown here is derived from an EMBL/GenBank/DDBJ whole genome shotgun (WGS) entry which is preliminary data.</text>
</comment>
<dbReference type="Pfam" id="PF12796">
    <property type="entry name" value="Ank_2"/>
    <property type="match status" value="2"/>
</dbReference>
<evidence type="ECO:0000256" key="3">
    <source>
        <dbReference type="PROSITE-ProRule" id="PRU00023"/>
    </source>
</evidence>
<dbReference type="InterPro" id="IPR036770">
    <property type="entry name" value="Ankyrin_rpt-contain_sf"/>
</dbReference>
<feature type="repeat" description="ANK" evidence="3">
    <location>
        <begin position="317"/>
        <end position="349"/>
    </location>
</feature>
<evidence type="ECO:0000313" key="6">
    <source>
        <dbReference type="Proteomes" id="UP000654075"/>
    </source>
</evidence>
<accession>A0A813DF51</accession>
<dbReference type="PROSITE" id="PS50088">
    <property type="entry name" value="ANK_REPEAT"/>
    <property type="match status" value="2"/>
</dbReference>
<feature type="compositionally biased region" description="Pro residues" evidence="4">
    <location>
        <begin position="556"/>
        <end position="571"/>
    </location>
</feature>
<keyword evidence="1" id="KW-0677">Repeat</keyword>
<feature type="region of interest" description="Disordered" evidence="4">
    <location>
        <begin position="1238"/>
        <end position="1257"/>
    </location>
</feature>
<keyword evidence="6" id="KW-1185">Reference proteome</keyword>
<dbReference type="PANTHER" id="PTHR24201">
    <property type="entry name" value="ANK_REP_REGION DOMAIN-CONTAINING PROTEIN"/>
    <property type="match status" value="1"/>
</dbReference>
<dbReference type="OrthoDB" id="444748at2759"/>
<evidence type="ECO:0000256" key="1">
    <source>
        <dbReference type="ARBA" id="ARBA00022737"/>
    </source>
</evidence>
<dbReference type="SUPFAM" id="SSF48403">
    <property type="entry name" value="Ankyrin repeat"/>
    <property type="match status" value="1"/>
</dbReference>
<feature type="repeat" description="ANK" evidence="3">
    <location>
        <begin position="473"/>
        <end position="505"/>
    </location>
</feature>
<evidence type="ECO:0000256" key="2">
    <source>
        <dbReference type="ARBA" id="ARBA00023043"/>
    </source>
</evidence>
<reference evidence="5" key="1">
    <citation type="submission" date="2021-02" db="EMBL/GenBank/DDBJ databases">
        <authorList>
            <person name="Dougan E. K."/>
            <person name="Rhodes N."/>
            <person name="Thang M."/>
            <person name="Chan C."/>
        </authorList>
    </citation>
    <scope>NUCLEOTIDE SEQUENCE</scope>
</reference>
<dbReference type="InterPro" id="IPR050776">
    <property type="entry name" value="Ank_Repeat/CDKN_Inhibitor"/>
</dbReference>